<dbReference type="KEGG" id="lal:AT746_07875"/>
<dbReference type="PANTHER" id="PTHR35399:SF2">
    <property type="entry name" value="DUF839 DOMAIN-CONTAINING PROTEIN"/>
    <property type="match status" value="1"/>
</dbReference>
<reference evidence="2 3" key="1">
    <citation type="submission" date="2015-12" db="EMBL/GenBank/DDBJ databases">
        <title>Complete genome of Lacimicrobium alkaliphilum KCTC 32984.</title>
        <authorList>
            <person name="Kim S.-G."/>
            <person name="Lee Y.-J."/>
        </authorList>
    </citation>
    <scope>NUCLEOTIDE SEQUENCE [LARGE SCALE GENOMIC DNA]</scope>
    <source>
        <strain evidence="2 3">YelD216</strain>
    </source>
</reference>
<feature type="region of interest" description="Disordered" evidence="1">
    <location>
        <begin position="594"/>
        <end position="631"/>
    </location>
</feature>
<evidence type="ECO:0000256" key="1">
    <source>
        <dbReference type="SAM" id="MobiDB-lite"/>
    </source>
</evidence>
<feature type="compositionally biased region" description="Basic and acidic residues" evidence="1">
    <location>
        <begin position="455"/>
        <end position="464"/>
    </location>
</feature>
<gene>
    <name evidence="2" type="ORF">AT746_07875</name>
</gene>
<feature type="region of interest" description="Disordered" evidence="1">
    <location>
        <begin position="451"/>
        <end position="472"/>
    </location>
</feature>
<keyword evidence="3" id="KW-1185">Reference proteome</keyword>
<dbReference type="OrthoDB" id="9801383at2"/>
<evidence type="ECO:0000313" key="2">
    <source>
        <dbReference type="EMBL" id="ALS98184.1"/>
    </source>
</evidence>
<proteinExistence type="predicted"/>
<name>A0A0U3AYZ2_9ALTE</name>
<dbReference type="SUPFAM" id="SSF63829">
    <property type="entry name" value="Calcium-dependent phosphotriesterase"/>
    <property type="match status" value="1"/>
</dbReference>
<dbReference type="AlphaFoldDB" id="A0A0U3AYZ2"/>
<protein>
    <submittedName>
        <fullName evidence="2">dTDP-glucose 4,6-dehydratase</fullName>
    </submittedName>
</protein>
<dbReference type="RefSeq" id="WP_062478770.1">
    <property type="nucleotide sequence ID" value="NZ_CP013650.1"/>
</dbReference>
<organism evidence="2 3">
    <name type="scientific">Lacimicrobium alkaliphilum</name>
    <dbReference type="NCBI Taxonomy" id="1526571"/>
    <lineage>
        <taxon>Bacteria</taxon>
        <taxon>Pseudomonadati</taxon>
        <taxon>Pseudomonadota</taxon>
        <taxon>Gammaproteobacteria</taxon>
        <taxon>Alteromonadales</taxon>
        <taxon>Alteromonadaceae</taxon>
        <taxon>Lacimicrobium</taxon>
    </lineage>
</organism>
<sequence>MPEQKPKQNRAPAFAHILAARLSRRHALKGLGLGGSAIMLAGCGVPAPAAKQAAESVAEQGTLSFTELAHGLDKHLAVAQGYQAQVLVRWGDPLFSGAPEFDPSQQSAERQMQQFGYNNDFVGFVSLPLGSDNSDHGLLVVNHEYTRPSMMYPGSPERNQLDKDMALNDMMAHGLSVVEIEKRPDGQWQLILDSEYNRRITPQTEMQMTGPAAGNSRLITADSADGVRTLGTYGNCAGGVTPWGTILTGEENVDFFFGGDFKDSGEQENYQRFGMTEKHRGSWSRHFNRWDMSQTPAEPLHVGWIVEIDPFDPQSVPKKRTVLGRYKHEGANVFINTDGHVVAYSGDDEQFEYLYKFVSKNIYQPDNRMANLQLLDEGTLYCARFSDDGTMQWLPLIFGQGPLSEENGFSSQGDVLLDCRRAADLLGATPMDRPEDVEVNPVNGKVYVMLTNNSRRSEEQRDGPNPRAKNRAGQILELSPVDGDHSKEHFTWEMLLIAGPKDEQGTRYHPDISENGWLANPDNCTFDKLGNLWIATDGAEQYQMADGVWACEVEGERRALTKRFLRTPVGAELCGPFFTPDSENFFCAVQHPGDKSSFEQPSTRWPDFDPDMPPRPSVVVITKTGGGRVGS</sequence>
<dbReference type="InterPro" id="IPR006311">
    <property type="entry name" value="TAT_signal"/>
</dbReference>
<dbReference type="PROSITE" id="PS51318">
    <property type="entry name" value="TAT"/>
    <property type="match status" value="1"/>
</dbReference>
<dbReference type="STRING" id="1526571.AT746_07875"/>
<accession>A0A0U3AYZ2</accession>
<dbReference type="InterPro" id="IPR008557">
    <property type="entry name" value="PhoX"/>
</dbReference>
<dbReference type="Pfam" id="PF05787">
    <property type="entry name" value="PhoX"/>
    <property type="match status" value="1"/>
</dbReference>
<evidence type="ECO:0000313" key="3">
    <source>
        <dbReference type="Proteomes" id="UP000068447"/>
    </source>
</evidence>
<dbReference type="PANTHER" id="PTHR35399">
    <property type="entry name" value="SLR8030 PROTEIN"/>
    <property type="match status" value="1"/>
</dbReference>
<dbReference type="Proteomes" id="UP000068447">
    <property type="component" value="Chromosome"/>
</dbReference>
<dbReference type="EMBL" id="CP013650">
    <property type="protein sequence ID" value="ALS98184.1"/>
    <property type="molecule type" value="Genomic_DNA"/>
</dbReference>